<feature type="compositionally biased region" description="Basic and acidic residues" evidence="1">
    <location>
        <begin position="221"/>
        <end position="273"/>
    </location>
</feature>
<feature type="transmembrane region" description="Helical" evidence="2">
    <location>
        <begin position="277"/>
        <end position="297"/>
    </location>
</feature>
<evidence type="ECO:0000256" key="2">
    <source>
        <dbReference type="SAM" id="Phobius"/>
    </source>
</evidence>
<feature type="compositionally biased region" description="Basic and acidic residues" evidence="1">
    <location>
        <begin position="47"/>
        <end position="68"/>
    </location>
</feature>
<feature type="compositionally biased region" description="Basic and acidic residues" evidence="1">
    <location>
        <begin position="186"/>
        <end position="195"/>
    </location>
</feature>
<reference evidence="3 4" key="1">
    <citation type="submission" date="2018-12" db="EMBL/GenBank/DDBJ databases">
        <authorList>
            <consortium name="Pathogen Informatics"/>
        </authorList>
    </citation>
    <scope>NUCLEOTIDE SEQUENCE [LARGE SCALE GENOMIC DNA]</scope>
    <source>
        <strain evidence="3 4">NCTC13079</strain>
    </source>
</reference>
<accession>A0A3S4YN72</accession>
<evidence type="ECO:0008006" key="5">
    <source>
        <dbReference type="Google" id="ProtNLM"/>
    </source>
</evidence>
<keyword evidence="2" id="KW-0812">Transmembrane</keyword>
<keyword evidence="4" id="KW-1185">Reference proteome</keyword>
<feature type="compositionally biased region" description="Basic and acidic residues" evidence="1">
    <location>
        <begin position="77"/>
        <end position="86"/>
    </location>
</feature>
<dbReference type="KEGG" id="piv:NCTC13079_00024"/>
<keyword evidence="2" id="KW-0472">Membrane</keyword>
<organism evidence="3 4">
    <name type="scientific">Aedoeadaptatus ivorii</name>
    <dbReference type="NCBI Taxonomy" id="54006"/>
    <lineage>
        <taxon>Bacteria</taxon>
        <taxon>Bacillati</taxon>
        <taxon>Bacillota</taxon>
        <taxon>Tissierellia</taxon>
        <taxon>Tissierellales</taxon>
        <taxon>Peptoniphilaceae</taxon>
        <taxon>Aedoeadaptatus</taxon>
    </lineage>
</organism>
<keyword evidence="2" id="KW-1133">Transmembrane helix</keyword>
<gene>
    <name evidence="3" type="ORF">NCTC13079_00024</name>
</gene>
<proteinExistence type="predicted"/>
<dbReference type="Proteomes" id="UP000269544">
    <property type="component" value="Chromosome"/>
</dbReference>
<feature type="region of interest" description="Disordered" evidence="1">
    <location>
        <begin position="28"/>
        <end position="273"/>
    </location>
</feature>
<name>A0A3S4YN72_9FIRM</name>
<sequence length="299" mass="32634">MQCRYCGNESPAGDKFCASCGTPLVYPLGNTNEAAKADGQGASDGISQEKRESMAKNDMDRNQEKTKQAQDVYGQETLREGEHGPMKADSNTEPAVGKFSANKAESDAPVDEVYAGKVKPTGAEDGYENAGLREGEHGPMKADSNTEPAVGKFSAKGKAESDAAVDEVYAGKVKPTGAEDGYENAGLREGEHGPMKADSNTQPLGDKKLAQDNARTVNRNRAPEKDTESDTDEIRRELDKERAEEAREEAVKERKERMDSVDTDEIMREKEREKSSMNPILLVVLVAIVAFIVYKFFVK</sequence>
<dbReference type="AlphaFoldDB" id="A0A3S4YN72"/>
<dbReference type="EMBL" id="LR134523">
    <property type="protein sequence ID" value="VEJ34183.1"/>
    <property type="molecule type" value="Genomic_DNA"/>
</dbReference>
<protein>
    <recommendedName>
        <fullName evidence="5">Zinc-ribbon domain-containing protein</fullName>
    </recommendedName>
</protein>
<feature type="compositionally biased region" description="Basic and acidic residues" evidence="1">
    <location>
        <begin position="131"/>
        <end position="140"/>
    </location>
</feature>
<evidence type="ECO:0000313" key="3">
    <source>
        <dbReference type="EMBL" id="VEJ34183.1"/>
    </source>
</evidence>
<evidence type="ECO:0000256" key="1">
    <source>
        <dbReference type="SAM" id="MobiDB-lite"/>
    </source>
</evidence>
<evidence type="ECO:0000313" key="4">
    <source>
        <dbReference type="Proteomes" id="UP000269544"/>
    </source>
</evidence>